<comment type="caution">
    <text evidence="1">The sequence shown here is derived from an EMBL/GenBank/DDBJ whole genome shotgun (WGS) entry which is preliminary data.</text>
</comment>
<name>A0ABQ8TLQ6_PERAM</name>
<sequence length="277" mass="31412">MFLSACRKESSPKSLWVPSVRNISATIHSLRALPRALRHLRRAIGMDPVLLVYLGEASKRTHGRRETASQVDGFGVNPAQFLPKRSHLVYKARAPSSHASWGGRPVRNRLWVPSLPQYLYQNSFLKRTSKGTSTPWKGRWNGGMNLGRVVVGSMYRILGVGSVAIVISWPLRSPDFTALAYCMWNWLKSEVYKRKEETREELLARILHACAQVKECPNQLRKNDAETDQEEEKDLAGSLAEKKLPIKGCTGRKGEREKSSGQKKILDDKRKIYQSKE</sequence>
<organism evidence="1 2">
    <name type="scientific">Periplaneta americana</name>
    <name type="common">American cockroach</name>
    <name type="synonym">Blatta americana</name>
    <dbReference type="NCBI Taxonomy" id="6978"/>
    <lineage>
        <taxon>Eukaryota</taxon>
        <taxon>Metazoa</taxon>
        <taxon>Ecdysozoa</taxon>
        <taxon>Arthropoda</taxon>
        <taxon>Hexapoda</taxon>
        <taxon>Insecta</taxon>
        <taxon>Pterygota</taxon>
        <taxon>Neoptera</taxon>
        <taxon>Polyneoptera</taxon>
        <taxon>Dictyoptera</taxon>
        <taxon>Blattodea</taxon>
        <taxon>Blattoidea</taxon>
        <taxon>Blattidae</taxon>
        <taxon>Blattinae</taxon>
        <taxon>Periplaneta</taxon>
    </lineage>
</organism>
<evidence type="ECO:0000313" key="2">
    <source>
        <dbReference type="Proteomes" id="UP001148838"/>
    </source>
</evidence>
<evidence type="ECO:0000313" key="1">
    <source>
        <dbReference type="EMBL" id="KAJ4447583.1"/>
    </source>
</evidence>
<dbReference type="Proteomes" id="UP001148838">
    <property type="component" value="Unassembled WGS sequence"/>
</dbReference>
<dbReference type="InterPro" id="IPR036397">
    <property type="entry name" value="RNaseH_sf"/>
</dbReference>
<gene>
    <name evidence="1" type="ORF">ANN_09590</name>
</gene>
<dbReference type="Gene3D" id="3.30.420.10">
    <property type="entry name" value="Ribonuclease H-like superfamily/Ribonuclease H"/>
    <property type="match status" value="1"/>
</dbReference>
<dbReference type="EMBL" id="JAJSOF020000005">
    <property type="protein sequence ID" value="KAJ4447583.1"/>
    <property type="molecule type" value="Genomic_DNA"/>
</dbReference>
<protein>
    <submittedName>
        <fullName evidence="1">Uncharacterized protein</fullName>
    </submittedName>
</protein>
<proteinExistence type="predicted"/>
<accession>A0ABQ8TLQ6</accession>
<reference evidence="1 2" key="1">
    <citation type="journal article" date="2022" name="Allergy">
        <title>Genome assembly and annotation of Periplaneta americana reveal a comprehensive cockroach allergen profile.</title>
        <authorList>
            <person name="Wang L."/>
            <person name="Xiong Q."/>
            <person name="Saelim N."/>
            <person name="Wang L."/>
            <person name="Nong W."/>
            <person name="Wan A.T."/>
            <person name="Shi M."/>
            <person name="Liu X."/>
            <person name="Cao Q."/>
            <person name="Hui J.H.L."/>
            <person name="Sookrung N."/>
            <person name="Leung T.F."/>
            <person name="Tungtrongchitr A."/>
            <person name="Tsui S.K.W."/>
        </authorList>
    </citation>
    <scope>NUCLEOTIDE SEQUENCE [LARGE SCALE GENOMIC DNA]</scope>
    <source>
        <strain evidence="1">PWHHKU_190912</strain>
    </source>
</reference>
<keyword evidence="2" id="KW-1185">Reference proteome</keyword>